<protein>
    <recommendedName>
        <fullName evidence="3">Reverse transcriptase domain-containing protein</fullName>
    </recommendedName>
</protein>
<proteinExistence type="predicted"/>
<name>A0A3P7JY56_STRVU</name>
<evidence type="ECO:0008006" key="3">
    <source>
        <dbReference type="Google" id="ProtNLM"/>
    </source>
</evidence>
<organism evidence="1 2">
    <name type="scientific">Strongylus vulgaris</name>
    <name type="common">Blood worm</name>
    <dbReference type="NCBI Taxonomy" id="40348"/>
    <lineage>
        <taxon>Eukaryota</taxon>
        <taxon>Metazoa</taxon>
        <taxon>Ecdysozoa</taxon>
        <taxon>Nematoda</taxon>
        <taxon>Chromadorea</taxon>
        <taxon>Rhabditida</taxon>
        <taxon>Rhabditina</taxon>
        <taxon>Rhabditomorpha</taxon>
        <taxon>Strongyloidea</taxon>
        <taxon>Strongylidae</taxon>
        <taxon>Strongylus</taxon>
    </lineage>
</organism>
<dbReference type="OrthoDB" id="5849529at2759"/>
<dbReference type="EMBL" id="UYYB01133594">
    <property type="protein sequence ID" value="VDM84829.1"/>
    <property type="molecule type" value="Genomic_DNA"/>
</dbReference>
<evidence type="ECO:0000313" key="2">
    <source>
        <dbReference type="Proteomes" id="UP000270094"/>
    </source>
</evidence>
<feature type="non-terminal residue" evidence="1">
    <location>
        <position position="158"/>
    </location>
</feature>
<reference evidence="1 2" key="1">
    <citation type="submission" date="2018-11" db="EMBL/GenBank/DDBJ databases">
        <authorList>
            <consortium name="Pathogen Informatics"/>
        </authorList>
    </citation>
    <scope>NUCLEOTIDE SEQUENCE [LARGE SCALE GENOMIC DNA]</scope>
</reference>
<evidence type="ECO:0000313" key="1">
    <source>
        <dbReference type="EMBL" id="VDM84829.1"/>
    </source>
</evidence>
<dbReference type="Proteomes" id="UP000270094">
    <property type="component" value="Unassembled WGS sequence"/>
</dbReference>
<accession>A0A3P7JY56</accession>
<gene>
    <name evidence="1" type="ORF">SVUK_LOCUS19827</name>
</gene>
<dbReference type="AlphaFoldDB" id="A0A3P7JY56"/>
<keyword evidence="2" id="KW-1185">Reference proteome</keyword>
<sequence length="158" mass="17716">MVANTTCGTALQEDLRKYRQSKLLAAQGRRSLKKYRKDPLFKELPQGPSQLSCSAENITERRRDSHILPIKDRNDHEEIYTSLFRSSTPLSNAVIPTGDIPIRILPAEVCAAFQTMKAATAPGPDHVSVNLLRAEGHRLHEILAEHLASSLQKERIRP</sequence>